<dbReference type="Pfam" id="PF00211">
    <property type="entry name" value="Guanylate_cyc"/>
    <property type="match status" value="1"/>
</dbReference>
<dbReference type="InterPro" id="IPR001054">
    <property type="entry name" value="A/G_cyclase"/>
</dbReference>
<feature type="transmembrane region" description="Helical" evidence="2">
    <location>
        <begin position="351"/>
        <end position="369"/>
    </location>
</feature>
<sequence length="1149" mass="121843">MSMIRKLSSAFSIDTPSSPRVHPEEELSAASADDVDAAAVDEDAAVAAGAAANAAAEAGAAEAAEAADAMEAGASQAAEHAAAHNLDTEPEAASEPADSHTAMTMVVVQQQQEQATLNREDYAAGSDAHPSAAAMLSLPDPPPPLRLPQVLLAASAGDTANAAIAAAAATVAAGPASPASPADRGGGDGGTPIAANKKRALRISFADVAHAAPPANEGPRQPRPSMLGPRSSVLGPRPSILAPPMQQHPQMPAARKSLARSTLIAAALPLYADSTQLSRHLSEETTMSDRKSSVFDLLDRKDGKPQARWRARVHKVLQSGPALLTSLILTIMILYSDSLRQACTPKSADPYFLAFTCFVAVVFSLEAAAGCLANPRYAKTFYFWVDIISTISILLDIPAIVDPIVSSANDGAGDAQQQGGLDNAAQITAASTRAARLAHVTKWMRLWQIIRLWAFYFKHKQQIIDRETFFEEQLEISSQSRVGEKLTELTIRKVVVMVLLVMFAMPVFDVSVGYYGGPLMVDNGGLSMLHASYGAMGNSSAFQAAMQVYATETQYRLGRSHTGFITDLSVYNQSFLAVPGGVEGLRSREYANFTAQSGPGCDGGTGVCDVSFATFNTLWASQIQGYLEIGRTTFTIIILLVSAIWFIADTDRLVLRPLERMVQLVKDVSENPLAKVSRMVGGRKGGGGDLATGDKALETQVLEASIHKICSLLSVGFGEAGAEVIADNMRSGGDLNPMVPGRKVAAIFGFCDIRSFTDATEVLQEDVMEFVNSIAQIVHGEVALHSGAANKNIGDAFLLVWKLPGSRRETGPASMARSRSAGSGISRMSRTSSSRISMLMGADKEPERHEEASNIADQALASFIIIQAALRRSTKLKAFCNREDLSARLPGYQVNMGFGLHVGWAIEGAIGSEHKIDASYLSPHVNMASRLEAATKQYGASILLSEDFVGMLSPGCRSLVRQVDCVTVKGSTKPIGLFTYDVDLASIDCLPIASAHAKGPMRMLSSSSGSVAEDAATAAAEAAASIIDAKRGSTTRLSTGGSGGGGPKVERYQTLTRSYSDEFTEHPDIVLTRGANPDFISKFAVGYAAYRDGDWPAARAVFLETLSMREDRAGQPVRDGPSATLLRVMAGHNFQAPASWPGYRELTEK</sequence>
<keyword evidence="2" id="KW-0812">Transmembrane</keyword>
<dbReference type="Proteomes" id="UP001055712">
    <property type="component" value="Unassembled WGS sequence"/>
</dbReference>
<dbReference type="PANTHER" id="PTHR43336:SF3">
    <property type="entry name" value="GUANYLATE CYCLASE DOMAIN-CONTAINING PROTEIN"/>
    <property type="match status" value="1"/>
</dbReference>
<feature type="region of interest" description="Disordered" evidence="1">
    <location>
        <begin position="1"/>
        <end position="35"/>
    </location>
</feature>
<evidence type="ECO:0000256" key="1">
    <source>
        <dbReference type="SAM" id="MobiDB-lite"/>
    </source>
</evidence>
<dbReference type="GO" id="GO:0035556">
    <property type="term" value="P:intracellular signal transduction"/>
    <property type="evidence" value="ECO:0007669"/>
    <property type="project" value="InterPro"/>
</dbReference>
<evidence type="ECO:0000313" key="5">
    <source>
        <dbReference type="Proteomes" id="UP001055712"/>
    </source>
</evidence>
<feature type="compositionally biased region" description="Low complexity" evidence="1">
    <location>
        <begin position="47"/>
        <end position="80"/>
    </location>
</feature>
<proteinExistence type="predicted"/>
<feature type="region of interest" description="Disordered" evidence="1">
    <location>
        <begin position="47"/>
        <end position="99"/>
    </location>
</feature>
<reference evidence="4" key="2">
    <citation type="submission" date="2020-11" db="EMBL/GenBank/DDBJ databases">
        <authorList>
            <person name="Cecchin M."/>
            <person name="Marcolungo L."/>
            <person name="Rossato M."/>
            <person name="Girolomoni L."/>
            <person name="Cosentino E."/>
            <person name="Cuine S."/>
            <person name="Li-Beisson Y."/>
            <person name="Delledonne M."/>
            <person name="Ballottari M."/>
        </authorList>
    </citation>
    <scope>NUCLEOTIDE SEQUENCE</scope>
    <source>
        <strain evidence="4">211/11P</strain>
        <tissue evidence="4">Whole cell</tissue>
    </source>
</reference>
<feature type="compositionally biased region" description="Low complexity" evidence="1">
    <location>
        <begin position="123"/>
        <end position="138"/>
    </location>
</feature>
<dbReference type="InterPro" id="IPR029787">
    <property type="entry name" value="Nucleotide_cyclase"/>
</dbReference>
<dbReference type="AlphaFoldDB" id="A0A9D4TM11"/>
<feature type="transmembrane region" description="Helical" evidence="2">
    <location>
        <begin position="316"/>
        <end position="336"/>
    </location>
</feature>
<comment type="caution">
    <text evidence="4">The sequence shown here is derived from an EMBL/GenBank/DDBJ whole genome shotgun (WGS) entry which is preliminary data.</text>
</comment>
<feature type="region of interest" description="Disordered" evidence="1">
    <location>
        <begin position="174"/>
        <end position="194"/>
    </location>
</feature>
<protein>
    <recommendedName>
        <fullName evidence="3">Guanylate cyclase domain-containing protein</fullName>
    </recommendedName>
</protein>
<feature type="compositionally biased region" description="Polar residues" evidence="1">
    <location>
        <begin position="9"/>
        <end position="18"/>
    </location>
</feature>
<keyword evidence="2" id="KW-0472">Membrane</keyword>
<organism evidence="4 5">
    <name type="scientific">Chlorella vulgaris</name>
    <name type="common">Green alga</name>
    <dbReference type="NCBI Taxonomy" id="3077"/>
    <lineage>
        <taxon>Eukaryota</taxon>
        <taxon>Viridiplantae</taxon>
        <taxon>Chlorophyta</taxon>
        <taxon>core chlorophytes</taxon>
        <taxon>Trebouxiophyceae</taxon>
        <taxon>Chlorellales</taxon>
        <taxon>Chlorellaceae</taxon>
        <taxon>Chlorella clade</taxon>
        <taxon>Chlorella</taxon>
    </lineage>
</organism>
<dbReference type="PANTHER" id="PTHR43336">
    <property type="entry name" value="OXYGEN SENSOR HISTIDINE KINASE RESPONSE REGULATOR DEVS/DOSS"/>
    <property type="match status" value="1"/>
</dbReference>
<dbReference type="PROSITE" id="PS50125">
    <property type="entry name" value="GUANYLATE_CYCLASE_2"/>
    <property type="match status" value="1"/>
</dbReference>
<dbReference type="EMBL" id="SIDB01000008">
    <property type="protein sequence ID" value="KAI3429227.1"/>
    <property type="molecule type" value="Genomic_DNA"/>
</dbReference>
<dbReference type="Gene3D" id="3.30.70.1230">
    <property type="entry name" value="Nucleotide cyclase"/>
    <property type="match status" value="1"/>
</dbReference>
<keyword evidence="2" id="KW-1133">Transmembrane helix</keyword>
<dbReference type="GO" id="GO:0009190">
    <property type="term" value="P:cyclic nucleotide biosynthetic process"/>
    <property type="evidence" value="ECO:0007669"/>
    <property type="project" value="InterPro"/>
</dbReference>
<evidence type="ECO:0000313" key="4">
    <source>
        <dbReference type="EMBL" id="KAI3429227.1"/>
    </source>
</evidence>
<accession>A0A9D4TM11</accession>
<feature type="compositionally biased region" description="Low complexity" evidence="1">
    <location>
        <begin position="813"/>
        <end position="833"/>
    </location>
</feature>
<feature type="region of interest" description="Disordered" evidence="1">
    <location>
        <begin position="807"/>
        <end position="833"/>
    </location>
</feature>
<name>A0A9D4TM11_CHLVU</name>
<evidence type="ECO:0000259" key="3">
    <source>
        <dbReference type="PROSITE" id="PS50125"/>
    </source>
</evidence>
<gene>
    <name evidence="4" type="ORF">D9Q98_005326</name>
</gene>
<dbReference type="CDD" id="cd07302">
    <property type="entry name" value="CHD"/>
    <property type="match status" value="1"/>
</dbReference>
<feature type="compositionally biased region" description="Low complexity" evidence="1">
    <location>
        <begin position="242"/>
        <end position="254"/>
    </location>
</feature>
<feature type="region of interest" description="Disordered" evidence="1">
    <location>
        <begin position="212"/>
        <end position="256"/>
    </location>
</feature>
<feature type="region of interest" description="Disordered" evidence="1">
    <location>
        <begin position="111"/>
        <end position="138"/>
    </location>
</feature>
<feature type="domain" description="Guanylate cyclase" evidence="3">
    <location>
        <begin position="747"/>
        <end position="932"/>
    </location>
</feature>
<keyword evidence="5" id="KW-1185">Reference proteome</keyword>
<dbReference type="OrthoDB" id="60033at2759"/>
<evidence type="ECO:0000256" key="2">
    <source>
        <dbReference type="SAM" id="Phobius"/>
    </source>
</evidence>
<reference evidence="4" key="1">
    <citation type="journal article" date="2019" name="Plant J.">
        <title>Chlorella vulgaris genome assembly and annotation reveals the molecular basis for metabolic acclimation to high light conditions.</title>
        <authorList>
            <person name="Cecchin M."/>
            <person name="Marcolungo L."/>
            <person name="Rossato M."/>
            <person name="Girolomoni L."/>
            <person name="Cosentino E."/>
            <person name="Cuine S."/>
            <person name="Li-Beisson Y."/>
            <person name="Delledonne M."/>
            <person name="Ballottari M."/>
        </authorList>
    </citation>
    <scope>NUCLEOTIDE SEQUENCE</scope>
    <source>
        <strain evidence="4">211/11P</strain>
    </source>
</reference>
<dbReference type="SUPFAM" id="SSF55073">
    <property type="entry name" value="Nucleotide cyclase"/>
    <property type="match status" value="1"/>
</dbReference>
<feature type="transmembrane region" description="Helical" evidence="2">
    <location>
        <begin position="494"/>
        <end position="515"/>
    </location>
</feature>